<keyword evidence="2" id="KW-0812">Transmembrane</keyword>
<keyword evidence="3" id="KW-0732">Signal</keyword>
<evidence type="ECO:0000313" key="5">
    <source>
        <dbReference type="Proteomes" id="UP001295794"/>
    </source>
</evidence>
<comment type="caution">
    <text evidence="4">The sequence shown here is derived from an EMBL/GenBank/DDBJ whole genome shotgun (WGS) entry which is preliminary data.</text>
</comment>
<gene>
    <name evidence="4" type="ORF">MYCIT1_LOCUS14744</name>
</gene>
<proteinExistence type="predicted"/>
<feature type="signal peptide" evidence="3">
    <location>
        <begin position="1"/>
        <end position="19"/>
    </location>
</feature>
<evidence type="ECO:0000313" key="4">
    <source>
        <dbReference type="EMBL" id="CAK5270379.1"/>
    </source>
</evidence>
<feature type="transmembrane region" description="Helical" evidence="2">
    <location>
        <begin position="725"/>
        <end position="743"/>
    </location>
</feature>
<dbReference type="Proteomes" id="UP001295794">
    <property type="component" value="Unassembled WGS sequence"/>
</dbReference>
<evidence type="ECO:0000256" key="2">
    <source>
        <dbReference type="SAM" id="Phobius"/>
    </source>
</evidence>
<feature type="transmembrane region" description="Helical" evidence="2">
    <location>
        <begin position="698"/>
        <end position="719"/>
    </location>
</feature>
<feature type="transmembrane region" description="Helical" evidence="2">
    <location>
        <begin position="271"/>
        <end position="293"/>
    </location>
</feature>
<sequence length="748" mass="80418">MRRCRRLWLSLLWVPGGRAFDQSRPIFQWGFTQTSQQALSSSLPSCHTFPIVVTPLQTAGVPPFYMMAFAVGGAPVTSLIGSNPRALEWTVQHSIGSELLLQVVDSQGTSGGVDNRLYTVIGNAAGTSTQCVPTPTSDFIVSSNVTSVLETCQPWGLSIQGGTPPYNVTLAALNAPEVTNVTLGADDDLFTYINRAESGTRMIAAVSDLSGRWASGSPFISTQGSSNVTCPGLESTSSMGNNTMSLFTPTAAPPVNTHPSSPSDEVTKIQVGLIAGATGAVILLLFALATFFARRRYIKRRQLRESIMGVRPFLDHGPASITTSSEQSRMSWYFGGSSTGGAPESDVVIPASPGPKSPGISDPGAALVPMRRVRSTERIQLGPARQVVRELPPPYVDRTALEMPWDYELKMMVERPGYRAPRHAVDSEDGLIDAAALALMYQMIADGYAAGRDVWAENHANQARQGVPGHERLECGPNGAQKNVEAWLVESGLLPVQEIGEPELADSEPDILPSTPTRKRRPWLRSRASSSSSTPASSSVPTPPAVASPRKRVLSVFQRKSPVKTRRRSQTLPADSSPPFTPPPPLRCRSASASVECLPFSSAEPGDSMLTTAYKRAVHLGAITDEDVAAIAHRHRGVPDEIGLESPASAPIAPKPVPVEDPASFRWQFPELVKPTAVEVEAIPPQSSAPCPAPPARWYHIALILLALYFTLILVPAVLFVRVAWRLLLVVFLVHYLLVWAVGPDSGF</sequence>
<feature type="chain" id="PRO_5042204666" evidence="3">
    <location>
        <begin position="20"/>
        <end position="748"/>
    </location>
</feature>
<evidence type="ECO:0000256" key="3">
    <source>
        <dbReference type="SAM" id="SignalP"/>
    </source>
</evidence>
<reference evidence="4" key="1">
    <citation type="submission" date="2023-11" db="EMBL/GenBank/DDBJ databases">
        <authorList>
            <person name="De Vega J J."/>
            <person name="De Vega J J."/>
        </authorList>
    </citation>
    <scope>NUCLEOTIDE SEQUENCE</scope>
</reference>
<keyword evidence="2" id="KW-1133">Transmembrane helix</keyword>
<protein>
    <submittedName>
        <fullName evidence="4">Uncharacterized protein</fullName>
    </submittedName>
</protein>
<dbReference type="AlphaFoldDB" id="A0AAD2H8Z1"/>
<keyword evidence="5" id="KW-1185">Reference proteome</keyword>
<dbReference type="EMBL" id="CAVNYO010000166">
    <property type="protein sequence ID" value="CAK5270379.1"/>
    <property type="molecule type" value="Genomic_DNA"/>
</dbReference>
<name>A0AAD2H8Z1_9AGAR</name>
<feature type="region of interest" description="Disordered" evidence="1">
    <location>
        <begin position="501"/>
        <end position="587"/>
    </location>
</feature>
<feature type="region of interest" description="Disordered" evidence="1">
    <location>
        <begin position="239"/>
        <end position="264"/>
    </location>
</feature>
<feature type="compositionally biased region" description="Low complexity" evidence="1">
    <location>
        <begin position="525"/>
        <end position="540"/>
    </location>
</feature>
<feature type="compositionally biased region" description="Polar residues" evidence="1">
    <location>
        <begin position="239"/>
        <end position="248"/>
    </location>
</feature>
<evidence type="ECO:0000256" key="1">
    <source>
        <dbReference type="SAM" id="MobiDB-lite"/>
    </source>
</evidence>
<organism evidence="4 5">
    <name type="scientific">Mycena citricolor</name>
    <dbReference type="NCBI Taxonomy" id="2018698"/>
    <lineage>
        <taxon>Eukaryota</taxon>
        <taxon>Fungi</taxon>
        <taxon>Dikarya</taxon>
        <taxon>Basidiomycota</taxon>
        <taxon>Agaricomycotina</taxon>
        <taxon>Agaricomycetes</taxon>
        <taxon>Agaricomycetidae</taxon>
        <taxon>Agaricales</taxon>
        <taxon>Marasmiineae</taxon>
        <taxon>Mycenaceae</taxon>
        <taxon>Mycena</taxon>
    </lineage>
</organism>
<keyword evidence="2" id="KW-0472">Membrane</keyword>
<accession>A0AAD2H8Z1</accession>